<evidence type="ECO:0000313" key="2">
    <source>
        <dbReference type="Proteomes" id="UP000612362"/>
    </source>
</evidence>
<evidence type="ECO:0000313" key="1">
    <source>
        <dbReference type="EMBL" id="GHO48938.1"/>
    </source>
</evidence>
<proteinExistence type="predicted"/>
<comment type="caution">
    <text evidence="1">The sequence shown here is derived from an EMBL/GenBank/DDBJ whole genome shotgun (WGS) entry which is preliminary data.</text>
</comment>
<reference evidence="1" key="1">
    <citation type="submission" date="2020-10" db="EMBL/GenBank/DDBJ databases">
        <title>Taxonomic study of unclassified bacteria belonging to the class Ktedonobacteria.</title>
        <authorList>
            <person name="Yabe S."/>
            <person name="Wang C.M."/>
            <person name="Zheng Y."/>
            <person name="Sakai Y."/>
            <person name="Cavaletti L."/>
            <person name="Monciardini P."/>
            <person name="Donadio S."/>
        </authorList>
    </citation>
    <scope>NUCLEOTIDE SEQUENCE</scope>
    <source>
        <strain evidence="1">SOSP1-1</strain>
    </source>
</reference>
<keyword evidence="2" id="KW-1185">Reference proteome</keyword>
<dbReference type="AlphaFoldDB" id="A0A8J3I853"/>
<name>A0A8J3I853_9CHLR</name>
<gene>
    <name evidence="1" type="ORF">KSX_71010</name>
</gene>
<dbReference type="Proteomes" id="UP000612362">
    <property type="component" value="Unassembled WGS sequence"/>
</dbReference>
<sequence length="93" mass="10322">MSRVESLCWRVTAAISDTGVNASHLETSLVSVLRAFVLPSMTALGFRQLLLILVEEPGIAYHLTIREDHKGRQAKISAYRRLDGGKLTIKLCQ</sequence>
<dbReference type="EMBL" id="BNJF01000004">
    <property type="protein sequence ID" value="GHO48938.1"/>
    <property type="molecule type" value="Genomic_DNA"/>
</dbReference>
<accession>A0A8J3I853</accession>
<organism evidence="1 2">
    <name type="scientific">Ktedonospora formicarum</name>
    <dbReference type="NCBI Taxonomy" id="2778364"/>
    <lineage>
        <taxon>Bacteria</taxon>
        <taxon>Bacillati</taxon>
        <taxon>Chloroflexota</taxon>
        <taxon>Ktedonobacteria</taxon>
        <taxon>Ktedonobacterales</taxon>
        <taxon>Ktedonobacteraceae</taxon>
        <taxon>Ktedonospora</taxon>
    </lineage>
</organism>
<protein>
    <submittedName>
        <fullName evidence="1">Uncharacterized protein</fullName>
    </submittedName>
</protein>